<evidence type="ECO:0000259" key="6">
    <source>
        <dbReference type="Pfam" id="PF01509"/>
    </source>
</evidence>
<evidence type="ECO:0000256" key="2">
    <source>
        <dbReference type="ARBA" id="ARBA00005642"/>
    </source>
</evidence>
<keyword evidence="9" id="KW-1185">Reference proteome</keyword>
<evidence type="ECO:0000313" key="8">
    <source>
        <dbReference type="EMBL" id="MBC5617144.1"/>
    </source>
</evidence>
<keyword evidence="4 5" id="KW-0413">Isomerase</keyword>
<accession>A0ABR7CNA2</accession>
<comment type="catalytic activity">
    <reaction evidence="1 5">
        <text>uridine(55) in tRNA = pseudouridine(55) in tRNA</text>
        <dbReference type="Rhea" id="RHEA:42532"/>
        <dbReference type="Rhea" id="RHEA-COMP:10101"/>
        <dbReference type="Rhea" id="RHEA-COMP:10102"/>
        <dbReference type="ChEBI" id="CHEBI:65314"/>
        <dbReference type="ChEBI" id="CHEBI:65315"/>
        <dbReference type="EC" id="5.4.99.25"/>
    </reaction>
</comment>
<evidence type="ECO:0000256" key="5">
    <source>
        <dbReference type="HAMAP-Rule" id="MF_01080"/>
    </source>
</evidence>
<dbReference type="Gene3D" id="3.30.2350.10">
    <property type="entry name" value="Pseudouridine synthase"/>
    <property type="match status" value="1"/>
</dbReference>
<sequence length="235" mass="26350">MPFAEGYVLPIDKPLGWTSSDVVRKIKVMMRRLGHRKIKVGHAGTLDPLATGILIVCLGRATKQAEALQAQPKEYLTTLALGATTPSFDMEHPVDRTFPYEHITRQMLEEALRTMEGEQMQLPPVYSAKSIDGKRAYEYARQGTEVEMRRAPVTVYGMRLESFEPPRATLRIRCSKGTYIRSIARDLGEKLGSGAYLTALCRTRSGDFTLEDAYTLPQVQGLLFPDPDGTEDVRR</sequence>
<dbReference type="HAMAP" id="MF_01080">
    <property type="entry name" value="TruB_bact"/>
    <property type="match status" value="1"/>
</dbReference>
<dbReference type="NCBIfam" id="TIGR00431">
    <property type="entry name" value="TruB"/>
    <property type="match status" value="1"/>
</dbReference>
<protein>
    <recommendedName>
        <fullName evidence="5">tRNA pseudouridine synthase B</fullName>
        <ecNumber evidence="5">5.4.99.25</ecNumber>
    </recommendedName>
    <alternativeName>
        <fullName evidence="5">tRNA pseudouridine(55) synthase</fullName>
        <shortName evidence="5">Psi55 synthase</shortName>
    </alternativeName>
    <alternativeName>
        <fullName evidence="5">tRNA pseudouridylate synthase</fullName>
    </alternativeName>
    <alternativeName>
        <fullName evidence="5">tRNA-uridine isomerase</fullName>
    </alternativeName>
</protein>
<organism evidence="8 9">
    <name type="scientific">Alistipes hominis</name>
    <dbReference type="NCBI Taxonomy" id="2763015"/>
    <lineage>
        <taxon>Bacteria</taxon>
        <taxon>Pseudomonadati</taxon>
        <taxon>Bacteroidota</taxon>
        <taxon>Bacteroidia</taxon>
        <taxon>Bacteroidales</taxon>
        <taxon>Rikenellaceae</taxon>
        <taxon>Alistipes</taxon>
    </lineage>
</organism>
<dbReference type="CDD" id="cd02573">
    <property type="entry name" value="PseudoU_synth_EcTruB"/>
    <property type="match status" value="1"/>
</dbReference>
<feature type="domain" description="tRNA pseudouridylate synthase B C-terminal" evidence="7">
    <location>
        <begin position="181"/>
        <end position="221"/>
    </location>
</feature>
<dbReference type="PANTHER" id="PTHR13767:SF2">
    <property type="entry name" value="PSEUDOURIDYLATE SYNTHASE TRUB1"/>
    <property type="match status" value="1"/>
</dbReference>
<name>A0ABR7CNA2_9BACT</name>
<dbReference type="InterPro" id="IPR020103">
    <property type="entry name" value="PsdUridine_synth_cat_dom_sf"/>
</dbReference>
<dbReference type="EMBL" id="JACOOK010000004">
    <property type="protein sequence ID" value="MBC5617144.1"/>
    <property type="molecule type" value="Genomic_DNA"/>
</dbReference>
<comment type="function">
    <text evidence="5">Responsible for synthesis of pseudouridine from uracil-55 in the psi GC loop of transfer RNAs.</text>
</comment>
<dbReference type="InterPro" id="IPR032819">
    <property type="entry name" value="TruB_C"/>
</dbReference>
<dbReference type="InterPro" id="IPR002501">
    <property type="entry name" value="PsdUridine_synth_N"/>
</dbReference>
<evidence type="ECO:0000256" key="3">
    <source>
        <dbReference type="ARBA" id="ARBA00022694"/>
    </source>
</evidence>
<evidence type="ECO:0000259" key="7">
    <source>
        <dbReference type="Pfam" id="PF16198"/>
    </source>
</evidence>
<comment type="similarity">
    <text evidence="2 5">Belongs to the pseudouridine synthase TruB family. Type 1 subfamily.</text>
</comment>
<keyword evidence="3 5" id="KW-0819">tRNA processing</keyword>
<evidence type="ECO:0000256" key="4">
    <source>
        <dbReference type="ARBA" id="ARBA00023235"/>
    </source>
</evidence>
<dbReference type="Pfam" id="PF01509">
    <property type="entry name" value="TruB_N"/>
    <property type="match status" value="1"/>
</dbReference>
<evidence type="ECO:0000256" key="1">
    <source>
        <dbReference type="ARBA" id="ARBA00000385"/>
    </source>
</evidence>
<dbReference type="PANTHER" id="PTHR13767">
    <property type="entry name" value="TRNA-PSEUDOURIDINE SYNTHASE"/>
    <property type="match status" value="1"/>
</dbReference>
<gene>
    <name evidence="5 8" type="primary">truB</name>
    <name evidence="8" type="ORF">H8S08_08965</name>
</gene>
<dbReference type="EC" id="5.4.99.25" evidence="5"/>
<feature type="active site" description="Nucleophile" evidence="5">
    <location>
        <position position="47"/>
    </location>
</feature>
<feature type="domain" description="Pseudouridine synthase II N-terminal" evidence="6">
    <location>
        <begin position="37"/>
        <end position="180"/>
    </location>
</feature>
<dbReference type="InterPro" id="IPR014780">
    <property type="entry name" value="tRNA_psdUridine_synth_TruB"/>
</dbReference>
<dbReference type="Proteomes" id="UP000636891">
    <property type="component" value="Unassembled WGS sequence"/>
</dbReference>
<reference evidence="8 9" key="1">
    <citation type="submission" date="2020-08" db="EMBL/GenBank/DDBJ databases">
        <title>Genome public.</title>
        <authorList>
            <person name="Liu C."/>
            <person name="Sun Q."/>
        </authorList>
    </citation>
    <scope>NUCLEOTIDE SEQUENCE [LARGE SCALE GENOMIC DNA]</scope>
    <source>
        <strain evidence="8 9">New-7</strain>
    </source>
</reference>
<dbReference type="SUPFAM" id="SSF55120">
    <property type="entry name" value="Pseudouridine synthase"/>
    <property type="match status" value="1"/>
</dbReference>
<comment type="caution">
    <text evidence="8">The sequence shown here is derived from an EMBL/GenBank/DDBJ whole genome shotgun (WGS) entry which is preliminary data.</text>
</comment>
<dbReference type="Pfam" id="PF16198">
    <property type="entry name" value="TruB_C_2"/>
    <property type="match status" value="1"/>
</dbReference>
<evidence type="ECO:0000313" key="9">
    <source>
        <dbReference type="Proteomes" id="UP000636891"/>
    </source>
</evidence>
<proteinExistence type="inferred from homology"/>
<dbReference type="GO" id="GO:0160148">
    <property type="term" value="F:tRNA pseudouridine(55) synthase activity"/>
    <property type="evidence" value="ECO:0007669"/>
    <property type="project" value="UniProtKB-EC"/>
</dbReference>